<sequence length="198" mass="22746">MENETELIRAFNEGKEEAYVRILKKFDKAILFYAGKFIKNQQEKEEIVLDVFAILFKKHSCFTSLLGIKSFLYVATRNACLNSLKKYKRAYKKYGEVIPIPDDLNIEDLGGDPFSGFLLNELKLKVESIVDSLPAECRKIFGMYYYDGKTTTKIANELGISKATVSTQLRIARKKLRPHLLDFLILLLIITIMSFLVN</sequence>
<dbReference type="GO" id="GO:0003677">
    <property type="term" value="F:DNA binding"/>
    <property type="evidence" value="ECO:0007669"/>
    <property type="project" value="InterPro"/>
</dbReference>
<dbReference type="PANTHER" id="PTHR43133:SF46">
    <property type="entry name" value="RNA POLYMERASE SIGMA-70 FACTOR ECF SUBFAMILY"/>
    <property type="match status" value="1"/>
</dbReference>
<dbReference type="GO" id="GO:0006352">
    <property type="term" value="P:DNA-templated transcription initiation"/>
    <property type="evidence" value="ECO:0007669"/>
    <property type="project" value="InterPro"/>
</dbReference>
<dbReference type="InterPro" id="IPR014284">
    <property type="entry name" value="RNA_pol_sigma-70_dom"/>
</dbReference>
<dbReference type="STRING" id="1703345.A3860_36875"/>
<evidence type="ECO:0000256" key="2">
    <source>
        <dbReference type="ARBA" id="ARBA00023015"/>
    </source>
</evidence>
<protein>
    <recommendedName>
        <fullName evidence="6">RNA polymerase sigma factor 70 region 4 type 2 domain-containing protein</fullName>
    </recommendedName>
</protein>
<dbReference type="AlphaFoldDB" id="A0A1V9FMN0"/>
<dbReference type="GO" id="GO:0016987">
    <property type="term" value="F:sigma factor activity"/>
    <property type="evidence" value="ECO:0007669"/>
    <property type="project" value="UniProtKB-KW"/>
</dbReference>
<dbReference type="InterPro" id="IPR013324">
    <property type="entry name" value="RNA_pol_sigma_r3/r4-like"/>
</dbReference>
<dbReference type="RefSeq" id="WP_081154521.1">
    <property type="nucleotide sequence ID" value="NZ_LVYD01000076.1"/>
</dbReference>
<dbReference type="PANTHER" id="PTHR43133">
    <property type="entry name" value="RNA POLYMERASE ECF-TYPE SIGMA FACTO"/>
    <property type="match status" value="1"/>
</dbReference>
<dbReference type="InterPro" id="IPR036388">
    <property type="entry name" value="WH-like_DNA-bd_sf"/>
</dbReference>
<dbReference type="InterPro" id="IPR013325">
    <property type="entry name" value="RNA_pol_sigma_r2"/>
</dbReference>
<evidence type="ECO:0000256" key="5">
    <source>
        <dbReference type="SAM" id="Phobius"/>
    </source>
</evidence>
<gene>
    <name evidence="7" type="ORF">A3860_36875</name>
</gene>
<feature type="domain" description="RNA polymerase sigma factor 70 region 4 type 2" evidence="6">
    <location>
        <begin position="125"/>
        <end position="176"/>
    </location>
</feature>
<name>A0A1V9FMN0_9BACT</name>
<accession>A0A1V9FMN0</accession>
<keyword evidence="5" id="KW-1133">Transmembrane helix</keyword>
<evidence type="ECO:0000313" key="7">
    <source>
        <dbReference type="EMBL" id="OQP59567.1"/>
    </source>
</evidence>
<proteinExistence type="inferred from homology"/>
<reference evidence="7 8" key="1">
    <citation type="submission" date="2016-03" db="EMBL/GenBank/DDBJ databases">
        <title>Niastella vici sp. nov., isolated from farmland soil.</title>
        <authorList>
            <person name="Chen L."/>
            <person name="Wang D."/>
            <person name="Yang S."/>
            <person name="Wang G."/>
        </authorList>
    </citation>
    <scope>NUCLEOTIDE SEQUENCE [LARGE SCALE GENOMIC DNA]</scope>
    <source>
        <strain evidence="7 8">DJ57</strain>
    </source>
</reference>
<dbReference type="SUPFAM" id="SSF88659">
    <property type="entry name" value="Sigma3 and sigma4 domains of RNA polymerase sigma factors"/>
    <property type="match status" value="1"/>
</dbReference>
<dbReference type="EMBL" id="LVYD01000076">
    <property type="protein sequence ID" value="OQP59567.1"/>
    <property type="molecule type" value="Genomic_DNA"/>
</dbReference>
<dbReference type="Gene3D" id="1.10.10.10">
    <property type="entry name" value="Winged helix-like DNA-binding domain superfamily/Winged helix DNA-binding domain"/>
    <property type="match status" value="1"/>
</dbReference>
<dbReference type="InterPro" id="IPR039425">
    <property type="entry name" value="RNA_pol_sigma-70-like"/>
</dbReference>
<dbReference type="SUPFAM" id="SSF88946">
    <property type="entry name" value="Sigma2 domain of RNA polymerase sigma factors"/>
    <property type="match status" value="1"/>
</dbReference>
<dbReference type="Proteomes" id="UP000192796">
    <property type="component" value="Unassembled WGS sequence"/>
</dbReference>
<keyword evidence="8" id="KW-1185">Reference proteome</keyword>
<keyword evidence="4" id="KW-0804">Transcription</keyword>
<comment type="similarity">
    <text evidence="1">Belongs to the sigma-70 factor family. ECF subfamily.</text>
</comment>
<evidence type="ECO:0000259" key="6">
    <source>
        <dbReference type="Pfam" id="PF08281"/>
    </source>
</evidence>
<evidence type="ECO:0000313" key="8">
    <source>
        <dbReference type="Proteomes" id="UP000192796"/>
    </source>
</evidence>
<keyword evidence="2" id="KW-0805">Transcription regulation</keyword>
<evidence type="ECO:0000256" key="4">
    <source>
        <dbReference type="ARBA" id="ARBA00023163"/>
    </source>
</evidence>
<evidence type="ECO:0000256" key="3">
    <source>
        <dbReference type="ARBA" id="ARBA00023082"/>
    </source>
</evidence>
<evidence type="ECO:0000256" key="1">
    <source>
        <dbReference type="ARBA" id="ARBA00010641"/>
    </source>
</evidence>
<dbReference type="NCBIfam" id="TIGR02937">
    <property type="entry name" value="sigma70-ECF"/>
    <property type="match status" value="1"/>
</dbReference>
<organism evidence="7 8">
    <name type="scientific">Niastella vici</name>
    <dbReference type="NCBI Taxonomy" id="1703345"/>
    <lineage>
        <taxon>Bacteria</taxon>
        <taxon>Pseudomonadati</taxon>
        <taxon>Bacteroidota</taxon>
        <taxon>Chitinophagia</taxon>
        <taxon>Chitinophagales</taxon>
        <taxon>Chitinophagaceae</taxon>
        <taxon>Niastella</taxon>
    </lineage>
</organism>
<dbReference type="Gene3D" id="1.10.1740.10">
    <property type="match status" value="1"/>
</dbReference>
<comment type="caution">
    <text evidence="7">The sequence shown here is derived from an EMBL/GenBank/DDBJ whole genome shotgun (WGS) entry which is preliminary data.</text>
</comment>
<keyword evidence="3" id="KW-0731">Sigma factor</keyword>
<dbReference type="InterPro" id="IPR013249">
    <property type="entry name" value="RNA_pol_sigma70_r4_t2"/>
</dbReference>
<feature type="transmembrane region" description="Helical" evidence="5">
    <location>
        <begin position="180"/>
        <end position="197"/>
    </location>
</feature>
<keyword evidence="5" id="KW-0812">Transmembrane</keyword>
<dbReference type="Pfam" id="PF08281">
    <property type="entry name" value="Sigma70_r4_2"/>
    <property type="match status" value="1"/>
</dbReference>
<keyword evidence="5" id="KW-0472">Membrane</keyword>
<dbReference type="OrthoDB" id="1453134at2"/>
<dbReference type="CDD" id="cd06171">
    <property type="entry name" value="Sigma70_r4"/>
    <property type="match status" value="1"/>
</dbReference>